<dbReference type="GeneID" id="94195859"/>
<gene>
    <name evidence="2" type="ORF">BcabD6B2_38130</name>
</gene>
<reference evidence="2 3" key="1">
    <citation type="submission" date="2021-06" db="EMBL/GenBank/DDBJ databases">
        <title>Genome sequence of Babesia caballi.</title>
        <authorList>
            <person name="Yamagishi J."/>
            <person name="Kidaka T."/>
            <person name="Ochi A."/>
        </authorList>
    </citation>
    <scope>NUCLEOTIDE SEQUENCE [LARGE SCALE GENOMIC DNA]</scope>
    <source>
        <strain evidence="2">USDA-D6B2</strain>
    </source>
</reference>
<accession>A0AAV4LW33</accession>
<protein>
    <submittedName>
        <fullName evidence="2">Variant erythrocyte surface antigen-1 family protein</fullName>
    </submittedName>
</protein>
<feature type="transmembrane region" description="Helical" evidence="1">
    <location>
        <begin position="122"/>
        <end position="142"/>
    </location>
</feature>
<dbReference type="Proteomes" id="UP001497744">
    <property type="component" value="Unassembled WGS sequence"/>
</dbReference>
<proteinExistence type="predicted"/>
<keyword evidence="1" id="KW-1133">Transmembrane helix</keyword>
<comment type="caution">
    <text evidence="2">The sequence shown here is derived from an EMBL/GenBank/DDBJ whole genome shotgun (WGS) entry which is preliminary data.</text>
</comment>
<evidence type="ECO:0000256" key="1">
    <source>
        <dbReference type="SAM" id="Phobius"/>
    </source>
</evidence>
<dbReference type="EMBL" id="BPLF01000003">
    <property type="protein sequence ID" value="GIX64378.1"/>
    <property type="molecule type" value="Genomic_DNA"/>
</dbReference>
<keyword evidence="1" id="KW-0812">Transmembrane</keyword>
<organism evidence="2 3">
    <name type="scientific">Babesia caballi</name>
    <dbReference type="NCBI Taxonomy" id="5871"/>
    <lineage>
        <taxon>Eukaryota</taxon>
        <taxon>Sar</taxon>
        <taxon>Alveolata</taxon>
        <taxon>Apicomplexa</taxon>
        <taxon>Aconoidasida</taxon>
        <taxon>Piroplasmida</taxon>
        <taxon>Babesiidae</taxon>
        <taxon>Babesia</taxon>
    </lineage>
</organism>
<dbReference type="RefSeq" id="XP_067716447.1">
    <property type="nucleotide sequence ID" value="XM_067860346.1"/>
</dbReference>
<keyword evidence="3" id="KW-1185">Reference proteome</keyword>
<name>A0AAV4LW33_BABCB</name>
<dbReference type="AlphaFoldDB" id="A0AAV4LW33"/>
<evidence type="ECO:0000313" key="2">
    <source>
        <dbReference type="EMBL" id="GIX64378.1"/>
    </source>
</evidence>
<sequence>MGAPKSKLTEWPEDLKDVIDWFLRVGEMDQGGSGQSNSGKLKNAVESLRDFKPVTQPLGTFHIEGPFDSVTKALQHLIGYDGTYQLQGNGIGRSPGYTSSYSNQAKWEGKLDDPNSEEAKKAAILLVCYMPVLYLCIIYLYWKCSNSGHGGWGSETINGNHSGLNIFMVNMGFETNELQAKSGSEIANLLVDARNGLDELKYASQRPYSYSGFLENIKNYREQKLKSSPVSCSLYTLYCASTKYLKSRHKEDQGNTEPFNKIKNLYESVKSACIYSDQDLKDAIHNFLIEIGASKPASLVSDADSTTRTSPAGPVAGTLTTLGIGGGAAAAYLFNLGGAKTLVNGILKIG</sequence>
<evidence type="ECO:0000313" key="3">
    <source>
        <dbReference type="Proteomes" id="UP001497744"/>
    </source>
</evidence>
<keyword evidence="1" id="KW-0472">Membrane</keyword>